<name>A0A4Y3WMS9_9PSEU</name>
<dbReference type="AlphaFoldDB" id="A0A4Y3WMS9"/>
<reference evidence="3 4" key="1">
    <citation type="submission" date="2019-06" db="EMBL/GenBank/DDBJ databases">
        <title>Whole genome shotgun sequence of Pseudonocardia hydrocarbonoxydans NBRC 14498.</title>
        <authorList>
            <person name="Hosoyama A."/>
            <person name="Uohara A."/>
            <person name="Ohji S."/>
            <person name="Ichikawa N."/>
        </authorList>
    </citation>
    <scope>NUCLEOTIDE SEQUENCE [LARGE SCALE GENOMIC DNA]</scope>
    <source>
        <strain evidence="3 4">NBRC 14498</strain>
    </source>
</reference>
<dbReference type="RefSeq" id="WP_141278783.1">
    <property type="nucleotide sequence ID" value="NZ_BAAARZ010000015.1"/>
</dbReference>
<evidence type="ECO:0000256" key="1">
    <source>
        <dbReference type="SAM" id="SignalP"/>
    </source>
</evidence>
<dbReference type="Proteomes" id="UP000320338">
    <property type="component" value="Unassembled WGS sequence"/>
</dbReference>
<evidence type="ECO:0000259" key="2">
    <source>
        <dbReference type="Pfam" id="PF12697"/>
    </source>
</evidence>
<dbReference type="InterPro" id="IPR000073">
    <property type="entry name" value="AB_hydrolase_1"/>
</dbReference>
<evidence type="ECO:0000313" key="4">
    <source>
        <dbReference type="Proteomes" id="UP000320338"/>
    </source>
</evidence>
<keyword evidence="1" id="KW-0732">Signal</keyword>
<evidence type="ECO:0000313" key="3">
    <source>
        <dbReference type="EMBL" id="GEC20247.1"/>
    </source>
</evidence>
<dbReference type="SUPFAM" id="SSF53474">
    <property type="entry name" value="alpha/beta-Hydrolases"/>
    <property type="match status" value="1"/>
</dbReference>
<dbReference type="GO" id="GO:0003824">
    <property type="term" value="F:catalytic activity"/>
    <property type="evidence" value="ECO:0007669"/>
    <property type="project" value="UniProtKB-ARBA"/>
</dbReference>
<dbReference type="Pfam" id="PF12697">
    <property type="entry name" value="Abhydrolase_6"/>
    <property type="match status" value="1"/>
</dbReference>
<organism evidence="3 4">
    <name type="scientific">Pseudonocardia hydrocarbonoxydans</name>
    <dbReference type="NCBI Taxonomy" id="76726"/>
    <lineage>
        <taxon>Bacteria</taxon>
        <taxon>Bacillati</taxon>
        <taxon>Actinomycetota</taxon>
        <taxon>Actinomycetes</taxon>
        <taxon>Pseudonocardiales</taxon>
        <taxon>Pseudonocardiaceae</taxon>
        <taxon>Pseudonocardia</taxon>
    </lineage>
</organism>
<dbReference type="Gene3D" id="3.40.50.1820">
    <property type="entry name" value="alpha/beta hydrolase"/>
    <property type="match status" value="1"/>
</dbReference>
<feature type="chain" id="PRO_5021210861" description="AB hydrolase-1 domain-containing protein" evidence="1">
    <location>
        <begin position="35"/>
        <end position="394"/>
    </location>
</feature>
<dbReference type="OrthoDB" id="5524362at2"/>
<protein>
    <recommendedName>
        <fullName evidence="2">AB hydrolase-1 domain-containing protein</fullName>
    </recommendedName>
</protein>
<proteinExistence type="predicted"/>
<sequence>MRNPLGTARHRTGLVTVAALAAVTALVGPGVASAGPNSDPAVVAASVAPDNGRTCTTSELPVDLQPGVVVAPGSDLGVTFDRERNDQFVVVKLCLPDGAAPRAVQVLTHGITYDHRYWNIADPADPGADTYSWEAAAAEAGYATAAIDRIGNGESSRPLSAFVDITSNSTALHNVVQALREGSVEGQQGGFDRVALVGHSYGSFTSMIAASRFQDVDAVLLTGYTHRVNNRTPVAIETGIYPAFLDPQFAGEPLDPGYATPRPGTHRGLFYAPGTDVDPRIIERDEATKGTVTQSELANFPLVQTTVLDIDVPVFLLNGDNDGIFCNQELIDLGTDCSSAERVVEQERPFFPKAPSVEAYVVQGPGHDLNAFFQAPEAFEVSMDWLQGVVPATG</sequence>
<accession>A0A4Y3WMS9</accession>
<feature type="signal peptide" evidence="1">
    <location>
        <begin position="1"/>
        <end position="34"/>
    </location>
</feature>
<keyword evidence="4" id="KW-1185">Reference proteome</keyword>
<dbReference type="EMBL" id="BJNG01000018">
    <property type="protein sequence ID" value="GEC20247.1"/>
    <property type="molecule type" value="Genomic_DNA"/>
</dbReference>
<dbReference type="InterPro" id="IPR029058">
    <property type="entry name" value="AB_hydrolase_fold"/>
</dbReference>
<gene>
    <name evidence="3" type="ORF">PHY01_25300</name>
</gene>
<feature type="domain" description="AB hydrolase-1" evidence="2">
    <location>
        <begin position="106"/>
        <end position="379"/>
    </location>
</feature>
<comment type="caution">
    <text evidence="3">The sequence shown here is derived from an EMBL/GenBank/DDBJ whole genome shotgun (WGS) entry which is preliminary data.</text>
</comment>